<dbReference type="SMART" id="SM00088">
    <property type="entry name" value="PINT"/>
    <property type="match status" value="1"/>
</dbReference>
<evidence type="ECO:0000313" key="4">
    <source>
        <dbReference type="WBParaSite" id="scaffold25449_cov271.g20388"/>
    </source>
</evidence>
<dbReference type="Gene3D" id="1.20.200.10">
    <property type="entry name" value="Fumarase/aspartase (Central domain)"/>
    <property type="match status" value="1"/>
</dbReference>
<keyword evidence="1" id="KW-0456">Lyase</keyword>
<dbReference type="InterPro" id="IPR020557">
    <property type="entry name" value="Fumarate_lyase_CS"/>
</dbReference>
<dbReference type="WBParaSite" id="scaffold25449_cov271.g20388">
    <property type="protein sequence ID" value="scaffold25449_cov271.g20388"/>
    <property type="gene ID" value="scaffold25449_cov271.g20388"/>
</dbReference>
<dbReference type="InterPro" id="IPR000717">
    <property type="entry name" value="PCI_dom"/>
</dbReference>
<dbReference type="Pfam" id="PF00206">
    <property type="entry name" value="Lyase_1"/>
    <property type="match status" value="1"/>
</dbReference>
<dbReference type="GO" id="GO:0005829">
    <property type="term" value="C:cytosol"/>
    <property type="evidence" value="ECO:0007669"/>
    <property type="project" value="TreeGrafter"/>
</dbReference>
<protein>
    <submittedName>
        <fullName evidence="4">PCI domain-containing protein</fullName>
    </submittedName>
</protein>
<dbReference type="GO" id="GO:0004018">
    <property type="term" value="F:N6-(1,2-dicarboxyethyl)AMP AMP-lyase (fumarate-forming) activity"/>
    <property type="evidence" value="ECO:0007669"/>
    <property type="project" value="TreeGrafter"/>
</dbReference>
<dbReference type="InterPro" id="IPR000362">
    <property type="entry name" value="Fumarate_lyase_fam"/>
</dbReference>
<keyword evidence="3" id="KW-1185">Reference proteome</keyword>
<dbReference type="Pfam" id="PF22037">
    <property type="entry name" value="PSD13_N"/>
    <property type="match status" value="1"/>
</dbReference>
<dbReference type="InterPro" id="IPR008948">
    <property type="entry name" value="L-Aspartase-like"/>
</dbReference>
<dbReference type="PANTHER" id="PTHR43172">
    <property type="entry name" value="ADENYLOSUCCINATE LYASE"/>
    <property type="match status" value="1"/>
</dbReference>
<dbReference type="GO" id="GO:0070626">
    <property type="term" value="F:(S)-2-(5-amino-1-(5-phospho-D-ribosyl)imidazole-4-carboxamido) succinate lyase (fumarate-forming) activity"/>
    <property type="evidence" value="ECO:0007669"/>
    <property type="project" value="TreeGrafter"/>
</dbReference>
<evidence type="ECO:0000259" key="2">
    <source>
        <dbReference type="PROSITE" id="PS50250"/>
    </source>
</evidence>
<reference evidence="4" key="1">
    <citation type="submission" date="2022-11" db="UniProtKB">
        <authorList>
            <consortium name="WormBaseParasite"/>
        </authorList>
    </citation>
    <scope>IDENTIFICATION</scope>
</reference>
<dbReference type="GO" id="GO:0044208">
    <property type="term" value="P:'de novo' AMP biosynthetic process"/>
    <property type="evidence" value="ECO:0007669"/>
    <property type="project" value="TreeGrafter"/>
</dbReference>
<accession>A0A915M0X5</accession>
<dbReference type="Pfam" id="PF01399">
    <property type="entry name" value="PCI"/>
    <property type="match status" value="1"/>
</dbReference>
<dbReference type="InterPro" id="IPR054179">
    <property type="entry name" value="PSD13_N"/>
</dbReference>
<feature type="domain" description="PCI" evidence="2">
    <location>
        <begin position="179"/>
        <end position="353"/>
    </location>
</feature>
<dbReference type="PANTHER" id="PTHR43172:SF1">
    <property type="entry name" value="ADENYLOSUCCINATE LYASE"/>
    <property type="match status" value="1"/>
</dbReference>
<dbReference type="Proteomes" id="UP000887561">
    <property type="component" value="Unplaced"/>
</dbReference>
<dbReference type="PRINTS" id="PR00149">
    <property type="entry name" value="FUMRATELYASE"/>
</dbReference>
<dbReference type="PROSITE" id="PS00163">
    <property type="entry name" value="FUMARATE_LYASES"/>
    <property type="match status" value="1"/>
</dbReference>
<evidence type="ECO:0000313" key="3">
    <source>
        <dbReference type="Proteomes" id="UP000887561"/>
    </source>
</evidence>
<dbReference type="SUPFAM" id="SSF46785">
    <property type="entry name" value="Winged helix' DNA-binding domain"/>
    <property type="match status" value="1"/>
</dbReference>
<organism evidence="3 4">
    <name type="scientific">Meloidogyne javanica</name>
    <name type="common">Root-knot nematode worm</name>
    <dbReference type="NCBI Taxonomy" id="6303"/>
    <lineage>
        <taxon>Eukaryota</taxon>
        <taxon>Metazoa</taxon>
        <taxon>Ecdysozoa</taxon>
        <taxon>Nematoda</taxon>
        <taxon>Chromadorea</taxon>
        <taxon>Rhabditida</taxon>
        <taxon>Tylenchina</taxon>
        <taxon>Tylenchomorpha</taxon>
        <taxon>Tylenchoidea</taxon>
        <taxon>Meloidogynidae</taxon>
        <taxon>Meloidogyninae</taxon>
        <taxon>Meloidogyne</taxon>
        <taxon>Meloidogyne incognita group</taxon>
    </lineage>
</organism>
<dbReference type="Gene3D" id="1.10.275.60">
    <property type="match status" value="1"/>
</dbReference>
<dbReference type="AlphaFoldDB" id="A0A915M0X5"/>
<dbReference type="SUPFAM" id="SSF48557">
    <property type="entry name" value="L-aspartase-like"/>
    <property type="match status" value="1"/>
</dbReference>
<evidence type="ECO:0000256" key="1">
    <source>
        <dbReference type="ARBA" id="ARBA00023239"/>
    </source>
</evidence>
<sequence>MGSQKVEKYLHDKSISLNDTNIAEQFQKLESFYINKLWNQLSELAQQLVNDSNFVSAIDLNEFYDSFIKDFEHRIHPLKLIQLIIPIAENKFKKEEKQAAFDFLKKFENVVKNDARAMTRLISGEIHLYLLDLNENGQCKEMDLVRNMIGETEERLNRLLEVGPVHTAFYKVSAAYQRQVGDYAAYYVEALRYLGCEDLENLKMTEREEYALLLCVAALLGEGVYNFGELLAHPILEALMGGPKEWIVNALYALNAGDWNEFDKFKGKLQDEAVDISANMKLIEEKLRLLCLMEMAARHPPKQRNLSFANIAKTAHLEEDQVELLVMKALANDLIKGHIDQISQIVNITWVQPRALSSEQITAIETRLNEWRVEICTWRQLWIWLAETQQELGLAYITNEKIAELKAQQNNIDWDFARKKESELKHDVMAHIHTYSKCCPNAAGIIHLGATSCFVQDNADLIAQCKALDYIIGRLAICLDRLAEFALKYAATPTVGRTHLQHASFTTIGKRASLWIDGLLNVFLRAKEFRSRINFRGVKGAVGTQDALLQLFGGDSSKVVKLDSTLAKKAGFDKTFEICGQTYPRWQDSELVFILATLGSAAHKIALDVRFLQSEGEICEPFDQDQVGSSAMPYKKNPIRSERICGIARYLMNLTLNPLETYANQGFERTLDDSANRRLIIPDAFLSADSILSTLQNILEGLNVNNDVVEENVRQSIRNAILERALMLLTERGGNRQEAHARIREITLNIGKNSNVALIVDQLQEFPYQQIRDELLQFCSEPIRLCGRAEEQTCDYINKTLKPAIADTLNLVGKDASGKRILLDV</sequence>
<proteinExistence type="predicted"/>
<dbReference type="PROSITE" id="PS50250">
    <property type="entry name" value="PCI"/>
    <property type="match status" value="1"/>
</dbReference>
<dbReference type="InterPro" id="IPR022761">
    <property type="entry name" value="Fumarate_lyase_N"/>
</dbReference>
<dbReference type="InterPro" id="IPR036390">
    <property type="entry name" value="WH_DNA-bd_sf"/>
</dbReference>
<dbReference type="Gene3D" id="1.10.40.30">
    <property type="entry name" value="Fumarase/aspartase (C-terminal domain)"/>
    <property type="match status" value="1"/>
</dbReference>
<name>A0A915M0X5_MELJA</name>